<comment type="similarity">
    <text evidence="7 10">Belongs to the fluoride channel Fluc/FEX (TC 1.A.43) family.</text>
</comment>
<evidence type="ECO:0000313" key="13">
    <source>
        <dbReference type="Proteomes" id="UP001501509"/>
    </source>
</evidence>
<dbReference type="HAMAP" id="MF_00454">
    <property type="entry name" value="FluC"/>
    <property type="match status" value="1"/>
</dbReference>
<evidence type="ECO:0000256" key="7">
    <source>
        <dbReference type="ARBA" id="ARBA00035120"/>
    </source>
</evidence>
<dbReference type="Proteomes" id="UP001501509">
    <property type="component" value="Unassembled WGS sequence"/>
</dbReference>
<keyword evidence="10" id="KW-0915">Sodium</keyword>
<keyword evidence="6 10" id="KW-0407">Ion channel</keyword>
<evidence type="ECO:0000313" key="12">
    <source>
        <dbReference type="EMBL" id="GAA2593916.1"/>
    </source>
</evidence>
<comment type="activity regulation">
    <text evidence="10">Na(+) is not transported, but it plays an essential structural role and its presence is essential for fluoride channel function.</text>
</comment>
<evidence type="ECO:0000256" key="11">
    <source>
        <dbReference type="SAM" id="MobiDB-lite"/>
    </source>
</evidence>
<dbReference type="PANTHER" id="PTHR28259:SF1">
    <property type="entry name" value="FLUORIDE EXPORT PROTEIN 1-RELATED"/>
    <property type="match status" value="1"/>
</dbReference>
<keyword evidence="10" id="KW-0813">Transport</keyword>
<dbReference type="Pfam" id="PF02537">
    <property type="entry name" value="CRCB"/>
    <property type="match status" value="1"/>
</dbReference>
<evidence type="ECO:0000256" key="4">
    <source>
        <dbReference type="ARBA" id="ARBA00022989"/>
    </source>
</evidence>
<organism evidence="12 13">
    <name type="scientific">Actinomadura fulvescens</name>
    <dbReference type="NCBI Taxonomy" id="46160"/>
    <lineage>
        <taxon>Bacteria</taxon>
        <taxon>Bacillati</taxon>
        <taxon>Actinomycetota</taxon>
        <taxon>Actinomycetes</taxon>
        <taxon>Streptosporangiales</taxon>
        <taxon>Thermomonosporaceae</taxon>
        <taxon>Actinomadura</taxon>
    </lineage>
</organism>
<evidence type="ECO:0000256" key="5">
    <source>
        <dbReference type="ARBA" id="ARBA00023136"/>
    </source>
</evidence>
<evidence type="ECO:0000256" key="9">
    <source>
        <dbReference type="ARBA" id="ARBA00049940"/>
    </source>
</evidence>
<evidence type="ECO:0000256" key="10">
    <source>
        <dbReference type="HAMAP-Rule" id="MF_00454"/>
    </source>
</evidence>
<comment type="catalytic activity">
    <reaction evidence="8">
        <text>fluoride(in) = fluoride(out)</text>
        <dbReference type="Rhea" id="RHEA:76159"/>
        <dbReference type="ChEBI" id="CHEBI:17051"/>
    </reaction>
    <physiologicalReaction direction="left-to-right" evidence="8">
        <dbReference type="Rhea" id="RHEA:76160"/>
    </physiologicalReaction>
</comment>
<feature type="compositionally biased region" description="Polar residues" evidence="11">
    <location>
        <begin position="91"/>
        <end position="101"/>
    </location>
</feature>
<keyword evidence="10" id="KW-0479">Metal-binding</keyword>
<feature type="region of interest" description="Disordered" evidence="11">
    <location>
        <begin position="1"/>
        <end position="158"/>
    </location>
</feature>
<dbReference type="PANTHER" id="PTHR28259">
    <property type="entry name" value="FLUORIDE EXPORT PROTEIN 1-RELATED"/>
    <property type="match status" value="1"/>
</dbReference>
<feature type="transmembrane region" description="Helical" evidence="10">
    <location>
        <begin position="218"/>
        <end position="241"/>
    </location>
</feature>
<accession>A0ABN3PMN4</accession>
<keyword evidence="3 10" id="KW-0812">Transmembrane</keyword>
<feature type="transmembrane region" description="Helical" evidence="10">
    <location>
        <begin position="188"/>
        <end position="206"/>
    </location>
</feature>
<feature type="binding site" evidence="10">
    <location>
        <position position="260"/>
    </location>
    <ligand>
        <name>Na(+)</name>
        <dbReference type="ChEBI" id="CHEBI:29101"/>
        <note>structural</note>
    </ligand>
</feature>
<comment type="caution">
    <text evidence="12">The sequence shown here is derived from an EMBL/GenBank/DDBJ whole genome shotgun (WGS) entry which is preliminary data.</text>
</comment>
<name>A0ABN3PMN4_9ACTN</name>
<keyword evidence="5 10" id="KW-0472">Membrane</keyword>
<keyword evidence="13" id="KW-1185">Reference proteome</keyword>
<keyword evidence="4 10" id="KW-1133">Transmembrane helix</keyword>
<keyword evidence="2 10" id="KW-1003">Cell membrane</keyword>
<dbReference type="EMBL" id="BAAATD010000003">
    <property type="protein sequence ID" value="GAA2593916.1"/>
    <property type="molecule type" value="Genomic_DNA"/>
</dbReference>
<reference evidence="12 13" key="1">
    <citation type="journal article" date="2019" name="Int. J. Syst. Evol. Microbiol.">
        <title>The Global Catalogue of Microorganisms (GCM) 10K type strain sequencing project: providing services to taxonomists for standard genome sequencing and annotation.</title>
        <authorList>
            <consortium name="The Broad Institute Genomics Platform"/>
            <consortium name="The Broad Institute Genome Sequencing Center for Infectious Disease"/>
            <person name="Wu L."/>
            <person name="Ma J."/>
        </authorList>
    </citation>
    <scope>NUCLEOTIDE SEQUENCE [LARGE SCALE GENOMIC DNA]</scope>
    <source>
        <strain evidence="12 13">JCM 6833</strain>
    </source>
</reference>
<sequence length="319" mass="31858">MPTNPDPPAHNPQPPTTAPATPKPNTPTPDPTAPDPPTTEPPTAAPPTTGPNTAASDATEPPAAERDTAGQDTAGQDATAPPVTEQHRATLPTTGPNTVGLPTTAPPPTPEPPASGQDMATPPAAGRLATGQPATGRDATVPPPPATEPPAAGRHAGEPDAAVVEVGRADSDAAVPLGRERASRRRGLVLLAIAVGGGLGSCARYLVGVAVSAEAGRIPWATLLINVTGCLALGVLMVGVIERWPPSRYVRPFWGIGFLGGFTTFSTHAVEVRDLVAGGALAQAAVYGLGSVAAGVAAVWAGAVVARRVLRPGAGEGVR</sequence>
<gene>
    <name evidence="10" type="primary">fluC</name>
    <name evidence="10" type="synonym">crcB</name>
    <name evidence="12" type="ORF">GCM10010411_28840</name>
</gene>
<evidence type="ECO:0000256" key="2">
    <source>
        <dbReference type="ARBA" id="ARBA00022475"/>
    </source>
</evidence>
<comment type="subcellular location">
    <subcellularLocation>
        <location evidence="1 10">Cell membrane</location>
        <topology evidence="1 10">Multi-pass membrane protein</topology>
    </subcellularLocation>
</comment>
<evidence type="ECO:0000256" key="1">
    <source>
        <dbReference type="ARBA" id="ARBA00004651"/>
    </source>
</evidence>
<comment type="function">
    <text evidence="9 10">Fluoride-specific ion channel. Important for reducing fluoride concentration in the cell, thus reducing its toxicity.</text>
</comment>
<proteinExistence type="inferred from homology"/>
<feature type="compositionally biased region" description="Pro residues" evidence="11">
    <location>
        <begin position="1"/>
        <end position="49"/>
    </location>
</feature>
<feature type="binding site" evidence="10">
    <location>
        <position position="263"/>
    </location>
    <ligand>
        <name>Na(+)</name>
        <dbReference type="ChEBI" id="CHEBI:29101"/>
        <note>structural</note>
    </ligand>
</feature>
<evidence type="ECO:0000256" key="6">
    <source>
        <dbReference type="ARBA" id="ARBA00023303"/>
    </source>
</evidence>
<evidence type="ECO:0000256" key="3">
    <source>
        <dbReference type="ARBA" id="ARBA00022692"/>
    </source>
</evidence>
<dbReference type="InterPro" id="IPR003691">
    <property type="entry name" value="FluC"/>
</dbReference>
<feature type="transmembrane region" description="Helical" evidence="10">
    <location>
        <begin position="284"/>
        <end position="306"/>
    </location>
</feature>
<dbReference type="PRINTS" id="PR01217">
    <property type="entry name" value="PRICHEXTENSN"/>
</dbReference>
<feature type="transmembrane region" description="Helical" evidence="10">
    <location>
        <begin position="253"/>
        <end position="272"/>
    </location>
</feature>
<feature type="compositionally biased region" description="Pro residues" evidence="11">
    <location>
        <begin position="104"/>
        <end position="113"/>
    </location>
</feature>
<dbReference type="NCBIfam" id="TIGR00494">
    <property type="entry name" value="crcB"/>
    <property type="match status" value="1"/>
</dbReference>
<keyword evidence="10" id="KW-0406">Ion transport</keyword>
<protein>
    <recommendedName>
        <fullName evidence="10">Fluoride-specific ion channel FluC</fullName>
    </recommendedName>
</protein>
<evidence type="ECO:0000256" key="8">
    <source>
        <dbReference type="ARBA" id="ARBA00035585"/>
    </source>
</evidence>